<dbReference type="InterPro" id="IPR036034">
    <property type="entry name" value="PDZ_sf"/>
</dbReference>
<dbReference type="InterPro" id="IPR001478">
    <property type="entry name" value="PDZ"/>
</dbReference>
<dbReference type="InterPro" id="IPR036028">
    <property type="entry name" value="SH3-like_dom_sf"/>
</dbReference>
<sequence length="548" mass="61799">MEDPDLDNFTLSFQYYFRHFYGPTYPRDMIMHHLLDSMKPLFQQARRLVDAKKQQPSKRAGNVSAWETCQELAAKAESLNSIRPNTTKMLKSPLVQNLFLAYDEITNYAEDLPPAQESSTENDVLIKIVNIVKGDYPLGATIKVYGNGDICVARVMAGGAADRCGSIQPGDQILEINNIPVSFKSPDEVLSILNSTENGIVTFKLIPSKEASKSRISKSKRYVRALFDYMGCADQLQPCREAALNFQNGDILEIYVSGDSYWQQARVVGHGSLITAPLYDDDTTTTSDASTSTCDTSRRLEVGLIPTEMVLNRNYTFEPISQRFYEFVDVLEPGEIRPVVIIGAPCVGRSTLKSRLIASNPLKYASPVPHTSRPPRPNERHGVDYYFVTRAQMENWIATGNFVEYGELNHNLYGTMDQAVFQLMRQGKVPVICAHPLSLRLLRSALFKPVIVFIEPPHFSLLKQTRLKCRAKSSFTQTYMTEQDFAHIISYSAQMSADYSKLVDFRIVNGVLEEAIAELIRIIRDFETLPSWVPEDWILSKGFKNSCC</sequence>
<reference evidence="3" key="1">
    <citation type="submission" date="2020-09" db="EMBL/GenBank/DDBJ databases">
        <authorList>
            <person name="Kikuchi T."/>
        </authorList>
    </citation>
    <scope>NUCLEOTIDE SEQUENCE</scope>
    <source>
        <strain evidence="3">SH1</strain>
    </source>
</reference>
<dbReference type="AlphaFoldDB" id="A0A811KK96"/>
<evidence type="ECO:0000313" key="3">
    <source>
        <dbReference type="EMBL" id="CAD5215902.1"/>
    </source>
</evidence>
<dbReference type="PROSITE" id="PS50052">
    <property type="entry name" value="GUANYLATE_KINASE_2"/>
    <property type="match status" value="1"/>
</dbReference>
<dbReference type="InterPro" id="IPR008144">
    <property type="entry name" value="Guanylate_kin-like_dom"/>
</dbReference>
<dbReference type="InterPro" id="IPR041489">
    <property type="entry name" value="PDZ_6"/>
</dbReference>
<dbReference type="InterPro" id="IPR027417">
    <property type="entry name" value="P-loop_NTPase"/>
</dbReference>
<dbReference type="EMBL" id="CAJFCW020000003">
    <property type="protein sequence ID" value="CAG9105000.1"/>
    <property type="molecule type" value="Genomic_DNA"/>
</dbReference>
<feature type="domain" description="PDZ" evidence="2">
    <location>
        <begin position="125"/>
        <end position="200"/>
    </location>
</feature>
<evidence type="ECO:0000313" key="4">
    <source>
        <dbReference type="Proteomes" id="UP000614601"/>
    </source>
</evidence>
<evidence type="ECO:0008006" key="5">
    <source>
        <dbReference type="Google" id="ProtNLM"/>
    </source>
</evidence>
<dbReference type="PROSITE" id="PS00856">
    <property type="entry name" value="GUANYLATE_KINASE_1"/>
    <property type="match status" value="1"/>
</dbReference>
<gene>
    <name evidence="3" type="ORF">BOKJ2_LOCUS6325</name>
</gene>
<dbReference type="InterPro" id="IPR008145">
    <property type="entry name" value="GK/Ca_channel_bsu"/>
</dbReference>
<dbReference type="SMART" id="SM00072">
    <property type="entry name" value="GuKc"/>
    <property type="match status" value="1"/>
</dbReference>
<accession>A0A811KK96</accession>
<feature type="domain" description="Guanylate kinase-like" evidence="1">
    <location>
        <begin position="336"/>
        <end position="524"/>
    </location>
</feature>
<dbReference type="PANTHER" id="PTHR23122">
    <property type="entry name" value="MEMBRANE-ASSOCIATED GUANYLATE KINASE MAGUK"/>
    <property type="match status" value="1"/>
</dbReference>
<evidence type="ECO:0000259" key="1">
    <source>
        <dbReference type="PROSITE" id="PS50052"/>
    </source>
</evidence>
<dbReference type="Proteomes" id="UP000783686">
    <property type="component" value="Unassembled WGS sequence"/>
</dbReference>
<dbReference type="CDD" id="cd00071">
    <property type="entry name" value="GMPK"/>
    <property type="match status" value="1"/>
</dbReference>
<dbReference type="SUPFAM" id="SSF50044">
    <property type="entry name" value="SH3-domain"/>
    <property type="match status" value="1"/>
</dbReference>
<evidence type="ECO:0000259" key="2">
    <source>
        <dbReference type="PROSITE" id="PS50106"/>
    </source>
</evidence>
<dbReference type="Proteomes" id="UP000614601">
    <property type="component" value="Unassembled WGS sequence"/>
</dbReference>
<proteinExistence type="predicted"/>
<dbReference type="Pfam" id="PF17820">
    <property type="entry name" value="PDZ_6"/>
    <property type="match status" value="1"/>
</dbReference>
<dbReference type="OrthoDB" id="439127at2759"/>
<dbReference type="Gene3D" id="2.30.42.10">
    <property type="match status" value="1"/>
</dbReference>
<dbReference type="PROSITE" id="PS50106">
    <property type="entry name" value="PDZ"/>
    <property type="match status" value="1"/>
</dbReference>
<protein>
    <recommendedName>
        <fullName evidence="5">MAGUK p55 subfamily member 7</fullName>
    </recommendedName>
</protein>
<organism evidence="3 4">
    <name type="scientific">Bursaphelenchus okinawaensis</name>
    <dbReference type="NCBI Taxonomy" id="465554"/>
    <lineage>
        <taxon>Eukaryota</taxon>
        <taxon>Metazoa</taxon>
        <taxon>Ecdysozoa</taxon>
        <taxon>Nematoda</taxon>
        <taxon>Chromadorea</taxon>
        <taxon>Rhabditida</taxon>
        <taxon>Tylenchina</taxon>
        <taxon>Tylenchomorpha</taxon>
        <taxon>Aphelenchoidea</taxon>
        <taxon>Aphelenchoididae</taxon>
        <taxon>Bursaphelenchus</taxon>
    </lineage>
</organism>
<dbReference type="InterPro" id="IPR050716">
    <property type="entry name" value="MAGUK"/>
</dbReference>
<dbReference type="InterPro" id="IPR020590">
    <property type="entry name" value="Guanylate_kinase_CS"/>
</dbReference>
<comment type="caution">
    <text evidence="3">The sequence shown here is derived from an EMBL/GenBank/DDBJ whole genome shotgun (WGS) entry which is preliminary data.</text>
</comment>
<dbReference type="SUPFAM" id="SSF50156">
    <property type="entry name" value="PDZ domain-like"/>
    <property type="match status" value="1"/>
</dbReference>
<dbReference type="Gene3D" id="2.30.30.40">
    <property type="entry name" value="SH3 Domains"/>
    <property type="match status" value="1"/>
</dbReference>
<dbReference type="SMART" id="SM00228">
    <property type="entry name" value="PDZ"/>
    <property type="match status" value="1"/>
</dbReference>
<keyword evidence="4" id="KW-1185">Reference proteome</keyword>
<name>A0A811KK96_9BILA</name>
<dbReference type="Gene3D" id="3.40.50.300">
    <property type="entry name" value="P-loop containing nucleotide triphosphate hydrolases"/>
    <property type="match status" value="1"/>
</dbReference>
<dbReference type="EMBL" id="CAJFDH010000003">
    <property type="protein sequence ID" value="CAD5215902.1"/>
    <property type="molecule type" value="Genomic_DNA"/>
</dbReference>
<dbReference type="Pfam" id="PF00625">
    <property type="entry name" value="Guanylate_kin"/>
    <property type="match status" value="1"/>
</dbReference>
<dbReference type="SUPFAM" id="SSF52540">
    <property type="entry name" value="P-loop containing nucleoside triphosphate hydrolases"/>
    <property type="match status" value="1"/>
</dbReference>